<feature type="domain" description="CCZ1/INTU/HSP4 first Longin" evidence="2">
    <location>
        <begin position="18"/>
        <end position="146"/>
    </location>
</feature>
<dbReference type="Proteomes" id="UP000193719">
    <property type="component" value="Unassembled WGS sequence"/>
</dbReference>
<reference evidence="3 4" key="2">
    <citation type="submission" date="2016-08" db="EMBL/GenBank/DDBJ databases">
        <title>Pervasive Adenine N6-methylation of Active Genes in Fungi.</title>
        <authorList>
            <consortium name="DOE Joint Genome Institute"/>
            <person name="Mondo S.J."/>
            <person name="Dannebaum R.O."/>
            <person name="Kuo R.C."/>
            <person name="Labutti K."/>
            <person name="Haridas S."/>
            <person name="Kuo A."/>
            <person name="Salamov A."/>
            <person name="Ahrendt S.R."/>
            <person name="Lipzen A."/>
            <person name="Sullivan W."/>
            <person name="Andreopoulos W.B."/>
            <person name="Clum A."/>
            <person name="Lindquist E."/>
            <person name="Daum C."/>
            <person name="Ramamoorthy G.K."/>
            <person name="Gryganskyi A."/>
            <person name="Culley D."/>
            <person name="Magnuson J.K."/>
            <person name="James T.Y."/>
            <person name="O'Malley M.A."/>
            <person name="Stajich J.E."/>
            <person name="Spatafora J.W."/>
            <person name="Visel A."/>
            <person name="Grigoriev I.V."/>
        </authorList>
    </citation>
    <scope>NUCLEOTIDE SEQUENCE [LARGE SCALE GENOMIC DNA]</scope>
    <source>
        <strain evidence="4">finn</strain>
    </source>
</reference>
<name>A0A1Y1UYK1_9FUNG</name>
<evidence type="ECO:0000259" key="2">
    <source>
        <dbReference type="Pfam" id="PF19031"/>
    </source>
</evidence>
<comment type="caution">
    <text evidence="3">The sequence shown here is derived from an EMBL/GenBank/DDBJ whole genome shotgun (WGS) entry which is preliminary data.</text>
</comment>
<dbReference type="EMBL" id="MCFH01000052">
    <property type="protein sequence ID" value="ORX43510.1"/>
    <property type="molecule type" value="Genomic_DNA"/>
</dbReference>
<keyword evidence="4" id="KW-1185">Reference proteome</keyword>
<dbReference type="InterPro" id="IPR013176">
    <property type="entry name" value="Ccz1"/>
</dbReference>
<dbReference type="STRING" id="1754191.A0A1Y1UYK1"/>
<accession>A0A1Y1UYK1</accession>
<evidence type="ECO:0000313" key="4">
    <source>
        <dbReference type="Proteomes" id="UP000193719"/>
    </source>
</evidence>
<gene>
    <name evidence="3" type="ORF">BCR36DRAFT_142915</name>
</gene>
<sequence>MSRNNNNNNNNNNIIESLSIFNPKFNFKNSENIDEVKKEIIYYYPQNVPIVDQIKHIGLAKAIIKFTNTFQLKDTNNTVHSQKFRQIIIQPEKDFWISMKINMENFQRLKINQYGQDNVEYINKQLNDTYLEAKLNMLYSKFRLFNDSFSNILNDDSVDSLKLKTRLYFDVCIPYFNFDNIDLFSTITGLNMISLNRTIESEIENFIDKVHKNFQFTSGSMIFWKNNVIYNDMDFSYLKDMTVLYDYLIDPNISSMPFLKINTLQRNKPIIKSTHFSVSSNTAQPSPSQNKTTLLQSIKSLNLFTSKDTHQNTGFLTGPLSLNNHQIIGESVSSKASSKDTSSRSLFSISSSFYGSKDDVSKQEVNQEREIEEESSQNEKKILVGHELTNEPVMEDENNISLPQIIYLGDYGEPYYLIIYKYLEEITALFFIKVNNNIQDFEDTYVSLSKLRKESITSFDAINIKEEGDSVIDTKSKLGSEEFYYSLEATIRSDLDTILANIESLKESQINSIDDQYKYIIFKHSKMLVKTSKGYLKQPGLNKLISQYILDLYSDMEKKQNCSEICVRSYNSIWIAIKRQEQCDYILILPRNSFKVLSEIDGKKYKRIYKYI</sequence>
<protein>
    <recommendedName>
        <fullName evidence="2">CCZ1/INTU/HSP4 first Longin domain-containing protein</fullName>
    </recommendedName>
</protein>
<dbReference type="Pfam" id="PF19031">
    <property type="entry name" value="Intu_longin_1"/>
    <property type="match status" value="1"/>
</dbReference>
<dbReference type="InterPro" id="IPR043987">
    <property type="entry name" value="CCZ1/INTU/HSP4_longin_1"/>
</dbReference>
<organism evidence="3 4">
    <name type="scientific">Piromyces finnis</name>
    <dbReference type="NCBI Taxonomy" id="1754191"/>
    <lineage>
        <taxon>Eukaryota</taxon>
        <taxon>Fungi</taxon>
        <taxon>Fungi incertae sedis</taxon>
        <taxon>Chytridiomycota</taxon>
        <taxon>Chytridiomycota incertae sedis</taxon>
        <taxon>Neocallimastigomycetes</taxon>
        <taxon>Neocallimastigales</taxon>
        <taxon>Neocallimastigaceae</taxon>
        <taxon>Piromyces</taxon>
    </lineage>
</organism>
<dbReference type="GO" id="GO:0035658">
    <property type="term" value="C:Mon1-Ccz1 complex"/>
    <property type="evidence" value="ECO:0007669"/>
    <property type="project" value="InterPro"/>
</dbReference>
<dbReference type="GO" id="GO:0016192">
    <property type="term" value="P:vesicle-mediated transport"/>
    <property type="evidence" value="ECO:0007669"/>
    <property type="project" value="InterPro"/>
</dbReference>
<comment type="similarity">
    <text evidence="1">Belongs to the CCZ1 family.</text>
</comment>
<dbReference type="AlphaFoldDB" id="A0A1Y1UYK1"/>
<dbReference type="PANTHER" id="PTHR13056:SF0">
    <property type="entry name" value="VACUOLAR FUSION PROTEIN CCZ1 HOMOLOG-RELATED"/>
    <property type="match status" value="1"/>
</dbReference>
<dbReference type="OrthoDB" id="240546at2759"/>
<evidence type="ECO:0000256" key="1">
    <source>
        <dbReference type="ARBA" id="ARBA00005352"/>
    </source>
</evidence>
<evidence type="ECO:0000313" key="3">
    <source>
        <dbReference type="EMBL" id="ORX43510.1"/>
    </source>
</evidence>
<proteinExistence type="inferred from homology"/>
<dbReference type="PANTHER" id="PTHR13056">
    <property type="entry name" value="VACUOLAR FUSION PROTEIN CCZ1 HOMOLOG-RELATED"/>
    <property type="match status" value="1"/>
</dbReference>
<reference evidence="3 4" key="1">
    <citation type="submission" date="2016-08" db="EMBL/GenBank/DDBJ databases">
        <title>Genomes of anaerobic fungi encode conserved fungal cellulosomes for biomass hydrolysis.</title>
        <authorList>
            <consortium name="DOE Joint Genome Institute"/>
            <person name="Haitjema C.H."/>
            <person name="Gilmore S.P."/>
            <person name="Henske J.K."/>
            <person name="Solomon K.V."/>
            <person name="De Groot R."/>
            <person name="Kuo A."/>
            <person name="Mondo S.J."/>
            <person name="Salamov A.A."/>
            <person name="Labutti K."/>
            <person name="Zhao Z."/>
            <person name="Chiniquy J."/>
            <person name="Barry K."/>
            <person name="Brewer H.M."/>
            <person name="Purvine S.O."/>
            <person name="Wright A.T."/>
            <person name="Boxma B."/>
            <person name="Van Alen T."/>
            <person name="Hackstein J.H."/>
            <person name="Baker S.E."/>
            <person name="Grigoriev I.V."/>
            <person name="O'Malley M.A."/>
        </authorList>
    </citation>
    <scope>NUCLEOTIDE SEQUENCE [LARGE SCALE GENOMIC DNA]</scope>
    <source>
        <strain evidence="4">finn</strain>
    </source>
</reference>